<accession>A0AC61RBH3</accession>
<reference evidence="1" key="1">
    <citation type="submission" date="2019-04" db="EMBL/GenBank/DDBJ databases">
        <title>Microbes associate with the intestines of laboratory mice.</title>
        <authorList>
            <person name="Navarre W."/>
            <person name="Wong E."/>
            <person name="Huang K."/>
            <person name="Tropini C."/>
            <person name="Ng K."/>
            <person name="Yu B."/>
        </authorList>
    </citation>
    <scope>NUCLEOTIDE SEQUENCE</scope>
    <source>
        <strain evidence="1">NM04_E33</strain>
    </source>
</reference>
<sequence length="337" mass="38039">MARRKISFEGQMVLPFEDLDSGFETPGSSTRRNIYASSEIKPKAGTTMPSDRLLYYFSMGSGSSGNSCYVGTKKGGIIIDAGVKVDQIEGMLRSNGIDIANVTGVLLTHDHSDHVKHVYSLVRNHKHIRVYCTNRVLAGIMRRHSISKRLKEYHQPIFKEIPFNIGELEITAFEVPHDGSDNMGFSIFYDKRHFVLATDIGAVKDRAYYYMSRANYLVIEANYDLQMLRMGSYPEYLKARIQTDAGHLDNMQTAAFLKEIINPSLQNIFLCHLSQDNNTPQKALSAVRTALEERGKKVGNACNTLEDRKADVQLMALPRYESTPLFVFRPLPEDLNS</sequence>
<dbReference type="Proteomes" id="UP000306319">
    <property type="component" value="Unassembled WGS sequence"/>
</dbReference>
<keyword evidence="2" id="KW-1185">Reference proteome</keyword>
<dbReference type="EMBL" id="SRYB01000038">
    <property type="protein sequence ID" value="TGY76603.1"/>
    <property type="molecule type" value="Genomic_DNA"/>
</dbReference>
<evidence type="ECO:0000313" key="2">
    <source>
        <dbReference type="Proteomes" id="UP000306319"/>
    </source>
</evidence>
<name>A0AC61RBH3_9BACT</name>
<evidence type="ECO:0000313" key="1">
    <source>
        <dbReference type="EMBL" id="TGY76603.1"/>
    </source>
</evidence>
<gene>
    <name evidence="1" type="ORF">E5331_17700</name>
</gene>
<protein>
    <submittedName>
        <fullName evidence="1">MBL fold metallo-hydrolase</fullName>
    </submittedName>
</protein>
<proteinExistence type="predicted"/>
<organism evidence="1 2">
    <name type="scientific">Lepagella muris</name>
    <dbReference type="NCBI Taxonomy" id="3032870"/>
    <lineage>
        <taxon>Bacteria</taxon>
        <taxon>Pseudomonadati</taxon>
        <taxon>Bacteroidota</taxon>
        <taxon>Bacteroidia</taxon>
        <taxon>Bacteroidales</taxon>
        <taxon>Muribaculaceae</taxon>
        <taxon>Lepagella</taxon>
    </lineage>
</organism>
<comment type="caution">
    <text evidence="1">The sequence shown here is derived from an EMBL/GenBank/DDBJ whole genome shotgun (WGS) entry which is preliminary data.</text>
</comment>